<keyword evidence="4" id="KW-1185">Reference proteome</keyword>
<evidence type="ECO:0000259" key="2">
    <source>
        <dbReference type="PROSITE" id="PS50943"/>
    </source>
</evidence>
<comment type="caution">
    <text evidence="3">The sequence shown here is derived from an EMBL/GenBank/DDBJ whole genome shotgun (WGS) entry which is preliminary data.</text>
</comment>
<gene>
    <name evidence="3" type="ORF">JMJ56_25480</name>
</gene>
<dbReference type="PROSITE" id="PS50943">
    <property type="entry name" value="HTH_CROC1"/>
    <property type="match status" value="1"/>
</dbReference>
<dbReference type="InterPro" id="IPR001387">
    <property type="entry name" value="Cro/C1-type_HTH"/>
</dbReference>
<dbReference type="SUPFAM" id="SSF47413">
    <property type="entry name" value="lambda repressor-like DNA-binding domains"/>
    <property type="match status" value="1"/>
</dbReference>
<dbReference type="Proteomes" id="UP000660885">
    <property type="component" value="Unassembled WGS sequence"/>
</dbReference>
<proteinExistence type="predicted"/>
<dbReference type="InterPro" id="IPR010982">
    <property type="entry name" value="Lambda_DNA-bd_dom_sf"/>
</dbReference>
<dbReference type="EMBL" id="JAETWB010000025">
    <property type="protein sequence ID" value="MBL6081352.1"/>
    <property type="molecule type" value="Genomic_DNA"/>
</dbReference>
<dbReference type="CDD" id="cd00093">
    <property type="entry name" value="HTH_XRE"/>
    <property type="match status" value="1"/>
</dbReference>
<feature type="domain" description="HTH cro/C1-type" evidence="2">
    <location>
        <begin position="40"/>
        <end position="86"/>
    </location>
</feature>
<organism evidence="3 4">
    <name type="scientific">Belnapia arida</name>
    <dbReference type="NCBI Taxonomy" id="2804533"/>
    <lineage>
        <taxon>Bacteria</taxon>
        <taxon>Pseudomonadati</taxon>
        <taxon>Pseudomonadota</taxon>
        <taxon>Alphaproteobacteria</taxon>
        <taxon>Acetobacterales</taxon>
        <taxon>Roseomonadaceae</taxon>
        <taxon>Belnapia</taxon>
    </lineage>
</organism>
<accession>A0ABS1UCC4</accession>
<dbReference type="NCBIfam" id="TIGR02607">
    <property type="entry name" value="antidote_HigA"/>
    <property type="match status" value="1"/>
</dbReference>
<evidence type="ECO:0000313" key="4">
    <source>
        <dbReference type="Proteomes" id="UP000660885"/>
    </source>
</evidence>
<reference evidence="3 4" key="1">
    <citation type="submission" date="2021-01" db="EMBL/GenBank/DDBJ databases">
        <title>Belnapia mucosa sp. nov. and Belnapia arida sp. nov., isolated from the Tabernas Desert (Almeria, Spain).</title>
        <authorList>
            <person name="Molina-Menor E."/>
            <person name="Vidal-Verdu A."/>
            <person name="Calonge A."/>
            <person name="Satari L."/>
            <person name="Pereto J."/>
            <person name="Porcar M."/>
        </authorList>
    </citation>
    <scope>NUCLEOTIDE SEQUENCE [LARGE SCALE GENOMIC DNA]</scope>
    <source>
        <strain evidence="3 4">T18</strain>
    </source>
</reference>
<dbReference type="InterPro" id="IPR013430">
    <property type="entry name" value="Toxin_antidote_HigA"/>
</dbReference>
<name>A0ABS1UCC4_9PROT</name>
<dbReference type="Pfam" id="PF01381">
    <property type="entry name" value="HTH_3"/>
    <property type="match status" value="1"/>
</dbReference>
<evidence type="ECO:0000313" key="3">
    <source>
        <dbReference type="EMBL" id="MBL6081352.1"/>
    </source>
</evidence>
<dbReference type="Gene3D" id="1.10.260.40">
    <property type="entry name" value="lambda repressor-like DNA-binding domains"/>
    <property type="match status" value="1"/>
</dbReference>
<protein>
    <submittedName>
        <fullName evidence="3">HigA family addiction module antidote protein</fullName>
    </submittedName>
</protein>
<sequence>MSIRREELADLDLSDVTDGERLAPVLPGDVLGLEFMKPMGLSARALARDMCVPPNRITGILNGERAITAETALLLARCFGTTPEFWMNLQVAHDLELAREAVGTAA</sequence>
<dbReference type="RefSeq" id="WP_202834575.1">
    <property type="nucleotide sequence ID" value="NZ_JAETWB010000025.1"/>
</dbReference>
<keyword evidence="1" id="KW-0238">DNA-binding</keyword>
<dbReference type="SMART" id="SM00530">
    <property type="entry name" value="HTH_XRE"/>
    <property type="match status" value="1"/>
</dbReference>
<evidence type="ECO:0000256" key="1">
    <source>
        <dbReference type="ARBA" id="ARBA00023125"/>
    </source>
</evidence>
<dbReference type="PANTHER" id="PTHR36924">
    <property type="entry name" value="ANTITOXIN HIGA-1"/>
    <property type="match status" value="1"/>
</dbReference>
<dbReference type="PANTHER" id="PTHR36924:SF1">
    <property type="entry name" value="ANTITOXIN HIGA-1"/>
    <property type="match status" value="1"/>
</dbReference>